<evidence type="ECO:0000259" key="5">
    <source>
        <dbReference type="PROSITE" id="PS50893"/>
    </source>
</evidence>
<dbReference type="InterPro" id="IPR003439">
    <property type="entry name" value="ABC_transporter-like_ATP-bd"/>
</dbReference>
<keyword evidence="3" id="KW-0547">Nucleotide-binding</keyword>
<dbReference type="EMBL" id="BAABGN010000013">
    <property type="protein sequence ID" value="GAA4430474.1"/>
    <property type="molecule type" value="Genomic_DNA"/>
</dbReference>
<proteinExistence type="inferred from homology"/>
<reference evidence="7" key="1">
    <citation type="journal article" date="2019" name="Int. J. Syst. Evol. Microbiol.">
        <title>The Global Catalogue of Microorganisms (GCM) 10K type strain sequencing project: providing services to taxonomists for standard genome sequencing and annotation.</title>
        <authorList>
            <consortium name="The Broad Institute Genomics Platform"/>
            <consortium name="The Broad Institute Genome Sequencing Center for Infectious Disease"/>
            <person name="Wu L."/>
            <person name="Ma J."/>
        </authorList>
    </citation>
    <scope>NUCLEOTIDE SEQUENCE [LARGE SCALE GENOMIC DNA]</scope>
    <source>
        <strain evidence="7">JCM 17810</strain>
    </source>
</reference>
<dbReference type="PROSITE" id="PS00211">
    <property type="entry name" value="ABC_TRANSPORTER_1"/>
    <property type="match status" value="1"/>
</dbReference>
<dbReference type="PANTHER" id="PTHR43776:SF7">
    <property type="entry name" value="D,D-DIPEPTIDE TRANSPORT ATP-BINDING PROTEIN DDPF-RELATED"/>
    <property type="match status" value="1"/>
</dbReference>
<dbReference type="Pfam" id="PF08352">
    <property type="entry name" value="oligo_HPY"/>
    <property type="match status" value="1"/>
</dbReference>
<evidence type="ECO:0000313" key="7">
    <source>
        <dbReference type="Proteomes" id="UP001500622"/>
    </source>
</evidence>
<dbReference type="RefSeq" id="WP_345217707.1">
    <property type="nucleotide sequence ID" value="NZ_BAABGN010000013.1"/>
</dbReference>
<evidence type="ECO:0000256" key="4">
    <source>
        <dbReference type="ARBA" id="ARBA00022840"/>
    </source>
</evidence>
<dbReference type="SMART" id="SM00382">
    <property type="entry name" value="AAA"/>
    <property type="match status" value="1"/>
</dbReference>
<evidence type="ECO:0000256" key="1">
    <source>
        <dbReference type="ARBA" id="ARBA00005417"/>
    </source>
</evidence>
<dbReference type="InterPro" id="IPR050319">
    <property type="entry name" value="ABC_transp_ATP-bind"/>
</dbReference>
<dbReference type="InterPro" id="IPR027417">
    <property type="entry name" value="P-loop_NTPase"/>
</dbReference>
<dbReference type="InterPro" id="IPR003593">
    <property type="entry name" value="AAA+_ATPase"/>
</dbReference>
<dbReference type="CDD" id="cd03257">
    <property type="entry name" value="ABC_NikE_OppD_transporters"/>
    <property type="match status" value="1"/>
</dbReference>
<evidence type="ECO:0000256" key="3">
    <source>
        <dbReference type="ARBA" id="ARBA00022741"/>
    </source>
</evidence>
<dbReference type="Gene3D" id="3.40.50.300">
    <property type="entry name" value="P-loop containing nucleotide triphosphate hydrolases"/>
    <property type="match status" value="1"/>
</dbReference>
<keyword evidence="2" id="KW-0813">Transport</keyword>
<dbReference type="PANTHER" id="PTHR43776">
    <property type="entry name" value="TRANSPORT ATP-BINDING PROTEIN"/>
    <property type="match status" value="1"/>
</dbReference>
<name>A0ABP8LJI6_9MICO</name>
<keyword evidence="4" id="KW-0067">ATP-binding</keyword>
<dbReference type="InterPro" id="IPR017871">
    <property type="entry name" value="ABC_transporter-like_CS"/>
</dbReference>
<organism evidence="6 7">
    <name type="scientific">Georgenia halophila</name>
    <dbReference type="NCBI Taxonomy" id="620889"/>
    <lineage>
        <taxon>Bacteria</taxon>
        <taxon>Bacillati</taxon>
        <taxon>Actinomycetota</taxon>
        <taxon>Actinomycetes</taxon>
        <taxon>Micrococcales</taxon>
        <taxon>Bogoriellaceae</taxon>
        <taxon>Georgenia</taxon>
    </lineage>
</organism>
<evidence type="ECO:0000313" key="6">
    <source>
        <dbReference type="EMBL" id="GAA4430474.1"/>
    </source>
</evidence>
<keyword evidence="7" id="KW-1185">Reference proteome</keyword>
<sequence>MTELLRVDDVAVEYHGLRAVDGVSLSIGAGEVLALVGESGCGKSSTARAVVGMERPAAGEVRFHGERVPPLGLRRRAAALTAIQMVFQDPNSSLNPRKRIGDQIADGNRAARARGLTSEPPPVWLEAVGLDPAMVSRYPHQFSGGQRQRIAIARALAARPELLVADEPISALDASSQADVAAMMRRLGLRSGAGMLFISHDLSVVRIMADRVAVMYRGRIVESGRTARVWADPVHPYTRALLAAIPHADGRGSLPEAPAAEAPDEWMAEVPEALDRV</sequence>
<dbReference type="PROSITE" id="PS50893">
    <property type="entry name" value="ABC_TRANSPORTER_2"/>
    <property type="match status" value="1"/>
</dbReference>
<dbReference type="InterPro" id="IPR013563">
    <property type="entry name" value="Oligopep_ABC_C"/>
</dbReference>
<dbReference type="Pfam" id="PF00005">
    <property type="entry name" value="ABC_tran"/>
    <property type="match status" value="1"/>
</dbReference>
<comment type="similarity">
    <text evidence="1">Belongs to the ABC transporter superfamily.</text>
</comment>
<feature type="domain" description="ABC transporter" evidence="5">
    <location>
        <begin position="5"/>
        <end position="242"/>
    </location>
</feature>
<evidence type="ECO:0000256" key="2">
    <source>
        <dbReference type="ARBA" id="ARBA00022448"/>
    </source>
</evidence>
<gene>
    <name evidence="6" type="ORF">GCM10023169_33940</name>
</gene>
<accession>A0ABP8LJI6</accession>
<protein>
    <recommendedName>
        <fullName evidence="5">ABC transporter domain-containing protein</fullName>
    </recommendedName>
</protein>
<comment type="caution">
    <text evidence="6">The sequence shown here is derived from an EMBL/GenBank/DDBJ whole genome shotgun (WGS) entry which is preliminary data.</text>
</comment>
<dbReference type="SUPFAM" id="SSF52540">
    <property type="entry name" value="P-loop containing nucleoside triphosphate hydrolases"/>
    <property type="match status" value="1"/>
</dbReference>
<dbReference type="Proteomes" id="UP001500622">
    <property type="component" value="Unassembled WGS sequence"/>
</dbReference>